<keyword evidence="3 12" id="KW-0732">Signal</keyword>
<evidence type="ECO:0000256" key="9">
    <source>
        <dbReference type="ARBA" id="ARBA00023180"/>
    </source>
</evidence>
<dbReference type="InterPro" id="IPR009003">
    <property type="entry name" value="Peptidase_S1_PA"/>
</dbReference>
<dbReference type="PRINTS" id="PR00722">
    <property type="entry name" value="CHYMOTRYPSIN"/>
</dbReference>
<dbReference type="PROSITE" id="PS51888">
    <property type="entry name" value="CLIP"/>
    <property type="match status" value="1"/>
</dbReference>
<dbReference type="InterPro" id="IPR033116">
    <property type="entry name" value="TRYPSIN_SER"/>
</dbReference>
<dbReference type="InterPro" id="IPR001254">
    <property type="entry name" value="Trypsin_dom"/>
</dbReference>
<keyword evidence="7" id="KW-0865">Zymogen</keyword>
<dbReference type="SMART" id="SM00680">
    <property type="entry name" value="CLIP"/>
    <property type="match status" value="1"/>
</dbReference>
<comment type="domain">
    <text evidence="12">The clip domain consists of 35-55 residues which are 'knitted' together usually by 3 conserved disulfide bonds forming a clip-like compact structure.</text>
</comment>
<feature type="region of interest" description="Disordered" evidence="13">
    <location>
        <begin position="91"/>
        <end position="145"/>
    </location>
</feature>
<gene>
    <name evidence="16" type="primary">grass1</name>
</gene>
<feature type="compositionally biased region" description="Pro residues" evidence="13">
    <location>
        <begin position="96"/>
        <end position="115"/>
    </location>
</feature>
<proteinExistence type="evidence at transcript level"/>
<evidence type="ECO:0000256" key="12">
    <source>
        <dbReference type="RuleBase" id="RU366078"/>
    </source>
</evidence>
<keyword evidence="2" id="KW-0479">Metal-binding</keyword>
<dbReference type="FunFam" id="2.40.10.10:FF:000028">
    <property type="entry name" value="Serine protease easter"/>
    <property type="match status" value="1"/>
</dbReference>
<dbReference type="PROSITE" id="PS50240">
    <property type="entry name" value="TRYPSIN_DOM"/>
    <property type="match status" value="1"/>
</dbReference>
<feature type="signal peptide" evidence="12">
    <location>
        <begin position="1"/>
        <end position="21"/>
    </location>
</feature>
<keyword evidence="12" id="KW-0964">Secreted</keyword>
<keyword evidence="6" id="KW-0106">Calcium</keyword>
<feature type="chain" id="PRO_5023966927" description="CLIP domain-containing serine protease" evidence="12">
    <location>
        <begin position="22"/>
        <end position="421"/>
    </location>
</feature>
<evidence type="ECO:0000256" key="4">
    <source>
        <dbReference type="ARBA" id="ARBA00022801"/>
    </source>
</evidence>
<protein>
    <recommendedName>
        <fullName evidence="12">CLIP domain-containing serine protease</fullName>
        <ecNumber evidence="11">3.4.21.-</ecNumber>
    </recommendedName>
</protein>
<evidence type="ECO:0000256" key="10">
    <source>
        <dbReference type="ARBA" id="ARBA00024195"/>
    </source>
</evidence>
<dbReference type="EMBL" id="LC422652">
    <property type="protein sequence ID" value="BBG28442.1"/>
    <property type="molecule type" value="mRNA"/>
</dbReference>
<keyword evidence="8" id="KW-1015">Disulfide bond</keyword>
<keyword evidence="1 11" id="KW-0645">Protease</keyword>
<dbReference type="SMART" id="SM00020">
    <property type="entry name" value="Tryp_SPc"/>
    <property type="match status" value="1"/>
</dbReference>
<comment type="subcellular location">
    <subcellularLocation>
        <location evidence="12">Secreted</location>
    </subcellularLocation>
</comment>
<dbReference type="GO" id="GO:0046872">
    <property type="term" value="F:metal ion binding"/>
    <property type="evidence" value="ECO:0007669"/>
    <property type="project" value="UniProtKB-KW"/>
</dbReference>
<dbReference type="InterPro" id="IPR038565">
    <property type="entry name" value="CLIP_sf"/>
</dbReference>
<dbReference type="InterPro" id="IPR022700">
    <property type="entry name" value="CLIP"/>
</dbReference>
<dbReference type="Pfam" id="PF12032">
    <property type="entry name" value="CLIP"/>
    <property type="match status" value="1"/>
</dbReference>
<dbReference type="Pfam" id="PF00089">
    <property type="entry name" value="Trypsin"/>
    <property type="match status" value="1"/>
</dbReference>
<name>A0A455R741_GRYBI</name>
<dbReference type="Gene3D" id="2.40.10.10">
    <property type="entry name" value="Trypsin-like serine proteases"/>
    <property type="match status" value="2"/>
</dbReference>
<evidence type="ECO:0000256" key="3">
    <source>
        <dbReference type="ARBA" id="ARBA00022729"/>
    </source>
</evidence>
<dbReference type="InterPro" id="IPR051487">
    <property type="entry name" value="Ser/Thr_Proteases_Immune/Dev"/>
</dbReference>
<dbReference type="EC" id="3.4.21.-" evidence="11"/>
<keyword evidence="4 11" id="KW-0378">Hydrolase</keyword>
<evidence type="ECO:0000313" key="16">
    <source>
        <dbReference type="EMBL" id="BBG28442.1"/>
    </source>
</evidence>
<comment type="similarity">
    <text evidence="10 12">Belongs to the peptidase S1 family. CLIP subfamily.</text>
</comment>
<evidence type="ECO:0000256" key="6">
    <source>
        <dbReference type="ARBA" id="ARBA00022837"/>
    </source>
</evidence>
<dbReference type="InterPro" id="IPR001314">
    <property type="entry name" value="Peptidase_S1A"/>
</dbReference>
<dbReference type="AlphaFoldDB" id="A0A455R741"/>
<evidence type="ECO:0000259" key="14">
    <source>
        <dbReference type="PROSITE" id="PS50240"/>
    </source>
</evidence>
<dbReference type="GO" id="GO:0006508">
    <property type="term" value="P:proteolysis"/>
    <property type="evidence" value="ECO:0007669"/>
    <property type="project" value="UniProtKB-KW"/>
</dbReference>
<feature type="domain" description="Clip" evidence="15">
    <location>
        <begin position="37"/>
        <end position="89"/>
    </location>
</feature>
<dbReference type="FunFam" id="2.40.10.10:FF:000078">
    <property type="entry name" value="Serine protease H137"/>
    <property type="match status" value="1"/>
</dbReference>
<evidence type="ECO:0000259" key="15">
    <source>
        <dbReference type="PROSITE" id="PS51888"/>
    </source>
</evidence>
<dbReference type="GO" id="GO:0005576">
    <property type="term" value="C:extracellular region"/>
    <property type="evidence" value="ECO:0007669"/>
    <property type="project" value="UniProtKB-SubCell"/>
</dbReference>
<reference evidence="16" key="1">
    <citation type="submission" date="2018-08" db="EMBL/GenBank/DDBJ databases">
        <title>Toll-like receptor signalling promotes blastema cell proliferation during leg regeneration via insect macrophage.</title>
        <authorList>
            <person name="Bando T."/>
            <person name="Okumura M."/>
            <person name="Bando Y."/>
            <person name="Hagiwara M."/>
            <person name="Hamada Y."/>
            <person name="Ishimaru Y."/>
            <person name="Mito T."/>
            <person name="Noji S."/>
            <person name="Ohuchi H."/>
        </authorList>
    </citation>
    <scope>NUCLEOTIDE SEQUENCE</scope>
</reference>
<evidence type="ECO:0000256" key="11">
    <source>
        <dbReference type="RuleBase" id="RU363034"/>
    </source>
</evidence>
<dbReference type="GO" id="GO:0004252">
    <property type="term" value="F:serine-type endopeptidase activity"/>
    <property type="evidence" value="ECO:0007669"/>
    <property type="project" value="UniProtKB-UniRule"/>
</dbReference>
<evidence type="ECO:0000256" key="1">
    <source>
        <dbReference type="ARBA" id="ARBA00022670"/>
    </source>
</evidence>
<dbReference type="InterPro" id="IPR043504">
    <property type="entry name" value="Peptidase_S1_PA_chymotrypsin"/>
</dbReference>
<keyword evidence="5 11" id="KW-0720">Serine protease</keyword>
<evidence type="ECO:0000256" key="13">
    <source>
        <dbReference type="SAM" id="MobiDB-lite"/>
    </source>
</evidence>
<keyword evidence="9" id="KW-0325">Glycoprotein</keyword>
<organism evidence="16">
    <name type="scientific">Gryllus bimaculatus</name>
    <name type="common">Two-spotted cricket</name>
    <dbReference type="NCBI Taxonomy" id="6999"/>
    <lineage>
        <taxon>Eukaryota</taxon>
        <taxon>Metazoa</taxon>
        <taxon>Ecdysozoa</taxon>
        <taxon>Arthropoda</taxon>
        <taxon>Hexapoda</taxon>
        <taxon>Insecta</taxon>
        <taxon>Pterygota</taxon>
        <taxon>Neoptera</taxon>
        <taxon>Polyneoptera</taxon>
        <taxon>Orthoptera</taxon>
        <taxon>Ensifera</taxon>
        <taxon>Gryllidea</taxon>
        <taxon>Grylloidea</taxon>
        <taxon>Gryllidae</taxon>
        <taxon>Gryllinae</taxon>
        <taxon>Gryllus</taxon>
    </lineage>
</organism>
<dbReference type="GO" id="GO:0051604">
    <property type="term" value="P:protein maturation"/>
    <property type="evidence" value="ECO:0007669"/>
    <property type="project" value="UniProtKB-ARBA"/>
</dbReference>
<dbReference type="PROSITE" id="PS00135">
    <property type="entry name" value="TRYPSIN_SER"/>
    <property type="match status" value="1"/>
</dbReference>
<dbReference type="Gene3D" id="3.30.1640.30">
    <property type="match status" value="1"/>
</dbReference>
<dbReference type="InterPro" id="IPR018114">
    <property type="entry name" value="TRYPSIN_HIS"/>
</dbReference>
<evidence type="ECO:0000256" key="2">
    <source>
        <dbReference type="ARBA" id="ARBA00022723"/>
    </source>
</evidence>
<evidence type="ECO:0000256" key="8">
    <source>
        <dbReference type="ARBA" id="ARBA00023157"/>
    </source>
</evidence>
<dbReference type="PANTHER" id="PTHR24256">
    <property type="entry name" value="TRYPTASE-RELATED"/>
    <property type="match status" value="1"/>
</dbReference>
<feature type="domain" description="Peptidase S1" evidence="14">
    <location>
        <begin position="156"/>
        <end position="420"/>
    </location>
</feature>
<sequence>MGGRGRALLCWAALCSSLAAAVPAPAPAPALSREGEDCRTPRGEAGTCRNINACPSLLALVAQRPSQENLSLLNNLRCGFHGSVPIVCCTDGSSQPPAPAPPPTRPTGRPNPPPTQSMTDRPPDGQANSTPPDVSGHPNLKLLPQEYCSPPGNDRIVNGKEADILAYPWIARLGYLSRSSTSRPVGYHCGGSLINSRYVLTAAHCIATRTNLYVATVKLGEHTIDKPIDCRVNGTCNPPPIDIDVERTEVHPLYKPGVATHHDIALVRLSRPVDFRREEFVRPVCLPVTRENLNLRLDGQALVAAGWGLTEDNVGSNVLKDVILTVVPLDKCKQVFERPGLQTEIVPQQLCAGGEAGKNACNGDSGGPLVMDALSADGLESKAVLFGIVSFGHNTCTTEGVPGVYTRVAFYMKWVLDTMTP</sequence>
<evidence type="ECO:0000256" key="7">
    <source>
        <dbReference type="ARBA" id="ARBA00023145"/>
    </source>
</evidence>
<dbReference type="CDD" id="cd00190">
    <property type="entry name" value="Tryp_SPc"/>
    <property type="match status" value="1"/>
</dbReference>
<dbReference type="SUPFAM" id="SSF50494">
    <property type="entry name" value="Trypsin-like serine proteases"/>
    <property type="match status" value="1"/>
</dbReference>
<evidence type="ECO:0000256" key="5">
    <source>
        <dbReference type="ARBA" id="ARBA00022825"/>
    </source>
</evidence>
<dbReference type="SMR" id="A0A455R741"/>
<dbReference type="PROSITE" id="PS00134">
    <property type="entry name" value="TRYPSIN_HIS"/>
    <property type="match status" value="1"/>
</dbReference>
<accession>A0A455R741</accession>